<organism evidence="2">
    <name type="scientific">marine metagenome</name>
    <dbReference type="NCBI Taxonomy" id="408172"/>
    <lineage>
        <taxon>unclassified sequences</taxon>
        <taxon>metagenomes</taxon>
        <taxon>ecological metagenomes</taxon>
    </lineage>
</organism>
<protein>
    <recommendedName>
        <fullName evidence="1">SGNH hydrolase-type esterase domain-containing protein</fullName>
    </recommendedName>
</protein>
<dbReference type="EMBL" id="UINC01126575">
    <property type="protein sequence ID" value="SVD05143.1"/>
    <property type="molecule type" value="Genomic_DNA"/>
</dbReference>
<evidence type="ECO:0000313" key="2">
    <source>
        <dbReference type="EMBL" id="SVD05143.1"/>
    </source>
</evidence>
<feature type="domain" description="SGNH hydrolase-type esterase" evidence="1">
    <location>
        <begin position="58"/>
        <end position="220"/>
    </location>
</feature>
<dbReference type="Pfam" id="PF13472">
    <property type="entry name" value="Lipase_GDSL_2"/>
    <property type="match status" value="1"/>
</dbReference>
<feature type="non-terminal residue" evidence="2">
    <location>
        <position position="234"/>
    </location>
</feature>
<dbReference type="PANTHER" id="PTHR30383:SF5">
    <property type="entry name" value="SGNH HYDROLASE-TYPE ESTERASE DOMAIN-CONTAINING PROTEIN"/>
    <property type="match status" value="1"/>
</dbReference>
<sequence length="234" mass="25808">MNMVRPYLLVPFVFAIASTLAVSTLSGQTEDWASLARYKDENAKLGPLKDGEQRVVFYGNSITDVWASHFPEMFPGKPYVGRGIDGQATPQMLVRFHQDVIALDPKVVVILAGTNDIAGNTGPSTQTMIEDNLAAMVELAKMNKIRVVLSSVLPAYDYHWRPGLKPAPKIVALNKWMKDYSVANDVVYLDYHSAMADHRQGLPPALAEDGVHPNEAGYRLMVRLAKKAISKALQ</sequence>
<dbReference type="InterPro" id="IPR051532">
    <property type="entry name" value="Ester_Hydrolysis_Enzymes"/>
</dbReference>
<dbReference type="AlphaFoldDB" id="A0A382S5J5"/>
<reference evidence="2" key="1">
    <citation type="submission" date="2018-05" db="EMBL/GenBank/DDBJ databases">
        <authorList>
            <person name="Lanie J.A."/>
            <person name="Ng W.-L."/>
            <person name="Kazmierczak K.M."/>
            <person name="Andrzejewski T.M."/>
            <person name="Davidsen T.M."/>
            <person name="Wayne K.J."/>
            <person name="Tettelin H."/>
            <person name="Glass J.I."/>
            <person name="Rusch D."/>
            <person name="Podicherti R."/>
            <person name="Tsui H.-C.T."/>
            <person name="Winkler M.E."/>
        </authorList>
    </citation>
    <scope>NUCLEOTIDE SEQUENCE</scope>
</reference>
<dbReference type="PANTHER" id="PTHR30383">
    <property type="entry name" value="THIOESTERASE 1/PROTEASE 1/LYSOPHOSPHOLIPASE L1"/>
    <property type="match status" value="1"/>
</dbReference>
<dbReference type="CDD" id="cd04501">
    <property type="entry name" value="SGNH_hydrolase_like_4"/>
    <property type="match status" value="1"/>
</dbReference>
<dbReference type="InterPro" id="IPR013830">
    <property type="entry name" value="SGNH_hydro"/>
</dbReference>
<dbReference type="InterPro" id="IPR036514">
    <property type="entry name" value="SGNH_hydro_sf"/>
</dbReference>
<gene>
    <name evidence="2" type="ORF">METZ01_LOCUS357997</name>
</gene>
<dbReference type="GO" id="GO:0004622">
    <property type="term" value="F:phosphatidylcholine lysophospholipase activity"/>
    <property type="evidence" value="ECO:0007669"/>
    <property type="project" value="TreeGrafter"/>
</dbReference>
<dbReference type="Gene3D" id="3.40.50.1110">
    <property type="entry name" value="SGNH hydrolase"/>
    <property type="match status" value="1"/>
</dbReference>
<proteinExistence type="predicted"/>
<dbReference type="SUPFAM" id="SSF52266">
    <property type="entry name" value="SGNH hydrolase"/>
    <property type="match status" value="1"/>
</dbReference>
<evidence type="ECO:0000259" key="1">
    <source>
        <dbReference type="Pfam" id="PF13472"/>
    </source>
</evidence>
<name>A0A382S5J5_9ZZZZ</name>
<accession>A0A382S5J5</accession>